<dbReference type="Proteomes" id="UP000734823">
    <property type="component" value="Unassembled WGS sequence"/>
</dbReference>
<feature type="region of interest" description="Disordered" evidence="1">
    <location>
        <begin position="114"/>
        <end position="136"/>
    </location>
</feature>
<evidence type="ECO:0000256" key="2">
    <source>
        <dbReference type="SAM" id="Phobius"/>
    </source>
</evidence>
<sequence length="203" mass="21541">MTRAGETVGKAVGTGWRAARQGAARAGEAAQTAEQKLAAKGVAPKQMAEVIAETAHVARDEMAAQTRRARKQLAKAAKRASQSLEIPEQVSVPVKQLKKDLKPQVKAYKSELRDQIKAAKSAAKQAAKDPSNKRRKWPLFLLLAAAGGAAAVVMRGRSEQAPAAHTPKPEPVPAPKAKPVPRPESAERNGQANPAEPMTSDKN</sequence>
<keyword evidence="4" id="KW-1185">Reference proteome</keyword>
<accession>A0ABR7L968</accession>
<evidence type="ECO:0000256" key="1">
    <source>
        <dbReference type="SAM" id="MobiDB-lite"/>
    </source>
</evidence>
<comment type="caution">
    <text evidence="3">The sequence shown here is derived from an EMBL/GenBank/DDBJ whole genome shotgun (WGS) entry which is preliminary data.</text>
</comment>
<proteinExistence type="predicted"/>
<dbReference type="RefSeq" id="WP_187221798.1">
    <property type="nucleotide sequence ID" value="NZ_JABVED010000010.1"/>
</dbReference>
<organism evidence="3 4">
    <name type="scientific">Actinokineospora xionganensis</name>
    <dbReference type="NCBI Taxonomy" id="2684470"/>
    <lineage>
        <taxon>Bacteria</taxon>
        <taxon>Bacillati</taxon>
        <taxon>Actinomycetota</taxon>
        <taxon>Actinomycetes</taxon>
        <taxon>Pseudonocardiales</taxon>
        <taxon>Pseudonocardiaceae</taxon>
        <taxon>Actinokineospora</taxon>
    </lineage>
</organism>
<gene>
    <name evidence="3" type="ORF">GPZ80_18880</name>
</gene>
<keyword evidence="2" id="KW-0812">Transmembrane</keyword>
<name>A0ABR7L968_9PSEU</name>
<reference evidence="3 4" key="1">
    <citation type="submission" date="2020-06" db="EMBL/GenBank/DDBJ databases">
        <title>Actinokineospora xiongansis sp. nov., isolated from soil of Baiyangdian.</title>
        <authorList>
            <person name="Zhang X."/>
        </authorList>
    </citation>
    <scope>NUCLEOTIDE SEQUENCE [LARGE SCALE GENOMIC DNA]</scope>
    <source>
        <strain evidence="3 4">HBU206404</strain>
    </source>
</reference>
<feature type="region of interest" description="Disordered" evidence="1">
    <location>
        <begin position="155"/>
        <end position="203"/>
    </location>
</feature>
<evidence type="ECO:0000313" key="3">
    <source>
        <dbReference type="EMBL" id="MBC6449234.1"/>
    </source>
</evidence>
<keyword evidence="2" id="KW-1133">Transmembrane helix</keyword>
<protein>
    <submittedName>
        <fullName evidence="3">Uncharacterized protein</fullName>
    </submittedName>
</protein>
<feature type="compositionally biased region" description="Pro residues" evidence="1">
    <location>
        <begin position="169"/>
        <end position="182"/>
    </location>
</feature>
<feature type="transmembrane region" description="Helical" evidence="2">
    <location>
        <begin position="137"/>
        <end position="154"/>
    </location>
</feature>
<dbReference type="EMBL" id="JABVED010000010">
    <property type="protein sequence ID" value="MBC6449234.1"/>
    <property type="molecule type" value="Genomic_DNA"/>
</dbReference>
<evidence type="ECO:0000313" key="4">
    <source>
        <dbReference type="Proteomes" id="UP000734823"/>
    </source>
</evidence>
<keyword evidence="2" id="KW-0472">Membrane</keyword>